<accession>A0A5C8URA9</accession>
<dbReference type="InterPro" id="IPR002734">
    <property type="entry name" value="RibDG_C"/>
</dbReference>
<reference evidence="2 3" key="1">
    <citation type="submission" date="2019-08" db="EMBL/GenBank/DDBJ databases">
        <title>Bacterial whole genome sequence for Glaciihabitans sp. CHu50b-6-2.</title>
        <authorList>
            <person name="Jin L."/>
        </authorList>
    </citation>
    <scope>NUCLEOTIDE SEQUENCE [LARGE SCALE GENOMIC DNA]</scope>
    <source>
        <strain evidence="2 3">CHu50b-6-2</strain>
    </source>
</reference>
<dbReference type="EMBL" id="VRMG01000005">
    <property type="protein sequence ID" value="TXN31111.1"/>
    <property type="molecule type" value="Genomic_DNA"/>
</dbReference>
<protein>
    <submittedName>
        <fullName evidence="2">Deaminase</fullName>
    </submittedName>
</protein>
<dbReference type="GO" id="GO:0008703">
    <property type="term" value="F:5-amino-6-(5-phosphoribosylamino)uracil reductase activity"/>
    <property type="evidence" value="ECO:0007669"/>
    <property type="project" value="InterPro"/>
</dbReference>
<dbReference type="GO" id="GO:0009231">
    <property type="term" value="P:riboflavin biosynthetic process"/>
    <property type="evidence" value="ECO:0007669"/>
    <property type="project" value="InterPro"/>
</dbReference>
<gene>
    <name evidence="2" type="ORF">FVP33_05850</name>
</gene>
<dbReference type="RefSeq" id="WP_147782697.1">
    <property type="nucleotide sequence ID" value="NZ_VRMG01000005.1"/>
</dbReference>
<comment type="caution">
    <text evidence="2">The sequence shown here is derived from an EMBL/GenBank/DDBJ whole genome shotgun (WGS) entry which is preliminary data.</text>
</comment>
<dbReference type="Pfam" id="PF01872">
    <property type="entry name" value="RibD_C"/>
    <property type="match status" value="1"/>
</dbReference>
<sequence>MAGRFVYWMNVSLDLFIEREAGEHGDIEGPSWIRLGEPLHREFNARARAMSMMVQGRKVYEMMDPFWPNARTDESLPGFLREYGEIWTNIPKVLVSRTRTTAEHNTRIIGGDNAIEQLAVLRQETEGDIGIGGANLATQLLRAHLLDELLLFTHPVVLGAGRPLFDALDHPIELDLVEQGSFDQGVTMHRYAVRGALVGSAPDLTN</sequence>
<dbReference type="Proteomes" id="UP000321379">
    <property type="component" value="Unassembled WGS sequence"/>
</dbReference>
<evidence type="ECO:0000313" key="2">
    <source>
        <dbReference type="EMBL" id="TXN31111.1"/>
    </source>
</evidence>
<evidence type="ECO:0000259" key="1">
    <source>
        <dbReference type="Pfam" id="PF01872"/>
    </source>
</evidence>
<name>A0A5C8URA9_9MICO</name>
<dbReference type="Gene3D" id="3.40.430.10">
    <property type="entry name" value="Dihydrofolate Reductase, subunit A"/>
    <property type="match status" value="1"/>
</dbReference>
<proteinExistence type="predicted"/>
<dbReference type="AlphaFoldDB" id="A0A5C8URA9"/>
<feature type="domain" description="Bacterial bifunctional deaminase-reductase C-terminal" evidence="1">
    <location>
        <begin position="9"/>
        <end position="186"/>
    </location>
</feature>
<dbReference type="InterPro" id="IPR024072">
    <property type="entry name" value="DHFR-like_dom_sf"/>
</dbReference>
<organism evidence="2 3">
    <name type="scientific">Lacisediminihabitans profunda</name>
    <dbReference type="NCBI Taxonomy" id="2594790"/>
    <lineage>
        <taxon>Bacteria</taxon>
        <taxon>Bacillati</taxon>
        <taxon>Actinomycetota</taxon>
        <taxon>Actinomycetes</taxon>
        <taxon>Micrococcales</taxon>
        <taxon>Microbacteriaceae</taxon>
        <taxon>Lacisediminihabitans</taxon>
    </lineage>
</organism>
<dbReference type="SUPFAM" id="SSF53597">
    <property type="entry name" value="Dihydrofolate reductase-like"/>
    <property type="match status" value="1"/>
</dbReference>
<evidence type="ECO:0000313" key="3">
    <source>
        <dbReference type="Proteomes" id="UP000321379"/>
    </source>
</evidence>
<keyword evidence="3" id="KW-1185">Reference proteome</keyword>